<organism evidence="6 7">
    <name type="scientific">Atractosteus spatula</name>
    <name type="common">Alligator gar</name>
    <name type="synonym">Lepisosteus spatula</name>
    <dbReference type="NCBI Taxonomy" id="7917"/>
    <lineage>
        <taxon>Eukaryota</taxon>
        <taxon>Metazoa</taxon>
        <taxon>Chordata</taxon>
        <taxon>Craniata</taxon>
        <taxon>Vertebrata</taxon>
        <taxon>Euteleostomi</taxon>
        <taxon>Actinopterygii</taxon>
        <taxon>Neopterygii</taxon>
        <taxon>Holostei</taxon>
        <taxon>Semionotiformes</taxon>
        <taxon>Lepisosteidae</taxon>
        <taxon>Atractosteus</taxon>
    </lineage>
</organism>
<name>A0A8J7NP35_ATRSP</name>
<feature type="region of interest" description="Disordered" evidence="2">
    <location>
        <begin position="809"/>
        <end position="856"/>
    </location>
</feature>
<feature type="non-terminal residue" evidence="6">
    <location>
        <position position="1286"/>
    </location>
</feature>
<dbReference type="EMBL" id="JAAWVO010033876">
    <property type="protein sequence ID" value="MBN3317232.1"/>
    <property type="molecule type" value="Genomic_DNA"/>
</dbReference>
<dbReference type="SUPFAM" id="SSF49562">
    <property type="entry name" value="C2 domain (Calcium/lipid-binding domain, CaLB)"/>
    <property type="match status" value="1"/>
</dbReference>
<dbReference type="InterPro" id="IPR019188">
    <property type="entry name" value="SNAPC1"/>
</dbReference>
<dbReference type="Pfam" id="PF15827">
    <property type="entry name" value="UPF0730"/>
    <property type="match status" value="1"/>
</dbReference>
<evidence type="ECO:0000313" key="7">
    <source>
        <dbReference type="Proteomes" id="UP000736164"/>
    </source>
</evidence>
<dbReference type="PROSITE" id="PS51053">
    <property type="entry name" value="SERTA"/>
    <property type="match status" value="1"/>
</dbReference>
<dbReference type="Gene3D" id="2.60.40.150">
    <property type="entry name" value="C2 domain"/>
    <property type="match status" value="1"/>
</dbReference>
<dbReference type="PROSITE" id="PS50004">
    <property type="entry name" value="C2"/>
    <property type="match status" value="1"/>
</dbReference>
<keyword evidence="3" id="KW-0812">Transmembrane</keyword>
<dbReference type="PANTHER" id="PTHR46129:SF4">
    <property type="entry name" value="SYNAPTOTAGMIN-16"/>
    <property type="match status" value="1"/>
</dbReference>
<dbReference type="PANTHER" id="PTHR46129">
    <property type="entry name" value="SYNAPTOTAGMIN 14, ISOFORM D"/>
    <property type="match status" value="1"/>
</dbReference>
<dbReference type="Pfam" id="PF06031">
    <property type="entry name" value="SERTA"/>
    <property type="match status" value="1"/>
</dbReference>
<dbReference type="InterPro" id="IPR043541">
    <property type="entry name" value="SYT14/14L/16"/>
</dbReference>
<sequence>MENFSDAAKSDCEKLLHRFQQTDSVRYEEFSAIWRDMKFSTVFYGKMAANEKKFFSREILAIASHYFLPPYSFQIRVGSLYLLYGLYNTQLCSPKEKIRIALKDWDEVLRFQEDVTSAQHYDAAYIMRRLFLDKAFYFCAMPEMLCYRMGKRQPKHPICEEFRDRPARVKDLVNLETLEEVLNVHEHYHKMKCAISASASQPDSSLSLIQQDLVPQLKDVVLDFHNWQEKRTKRVKQSVKTNSEEDNDADAGQGSSQQDESSRRAQLLASIKSKSYGQLVEVSKSRRHRQTEMESSGSGSDQGSAQAGCGGRKRKTPPSLKARIAKEVCSKVELKEEATPLSTPWRLSIITEKDEELEKGAGCGGSVGTKKYRKEGCFGEAGGGAGAVARALLSLHSRSAGRWLRVGRAATAHLSEGQWTARGRGEVGGERQEEDSGAQSRGRREVERKRLALSLTPEAIGFLSAVGVFIVVLAVLFLFISKKLCFQRIGGLPCLEHRRKKKRSREKAGIHEGLGAGQSCLVMTSSQETESGLPAFTAWVSRVSDAISATFLNLGRPGSQGTETGSSSSQSQTGTDQDVFGHTDPLEQEQETLTDSSDSADSTVFPQTISEQQLESQEMQACHQDGTRVDTRAVGTAPAVSHTDAQRPAEVGSGLSCPGLMEEQIQEHLCTIPEEGEDPESQTSGQEEDSLGQSQFAPHTAVNSYGEDGALSTSSDSEDEIAKHFEISVSRSQSFRSGTQAGSERPHGFTQLLSNPEEGSTEPSDCEDGDGLSRLSYQDAQSYPDDERGSLGSRGAAEGLGAGLQKCSEGTEASLAPSLSRQAAEGSLEMETAVDNQGYDNNDATDTSSTWSPEVRPGARADPSCFGLYENPLVSPLFGFVCLADLSTRIRPRRELLTTLLPRPSRTRRPSDSLRDLHRVAAPWMNVGCCGGSCQGDTPQLLLCSEDWQYIGTGWHENQVSVQGPRTWRTQDYCREGSACPGAGPAVQKHEGVSLLPVTGRLLKVNDEALDQSSRLMHFGVYNTYGKLTLLNSVGQEMSRCKTSIRRGQPNPVYKETFIFQVALFQLSDVTLMVSIYNRRSMKRKEMIGWVCLGQNSSGEEEQAHWQDMKECQGQQVCRWHVLLEPSRSTTSKVAYFKRKYAEEEDLQRDYHGYFQKHLILPEDRSCILKLSLEKLRFLEDPEAYLRRSVLINNLLRKIHNEAEEEEEDFRGYDRSPGQGLLYGDGRKRVKVVVADCCAEPFSYEELQHYHVVPYGSGNCLYGLGYPSSPPDHSPQLLVYKLDDNG</sequence>
<comment type="similarity">
    <text evidence="1">Belongs to the synaptotagmin family.</text>
</comment>
<reference evidence="6" key="1">
    <citation type="journal article" date="2021" name="Cell">
        <title>Tracing the genetic footprints of vertebrate landing in non-teleost ray-finned fishes.</title>
        <authorList>
            <person name="Bi X."/>
            <person name="Wang K."/>
            <person name="Yang L."/>
            <person name="Pan H."/>
            <person name="Jiang H."/>
            <person name="Wei Q."/>
            <person name="Fang M."/>
            <person name="Yu H."/>
            <person name="Zhu C."/>
            <person name="Cai Y."/>
            <person name="He Y."/>
            <person name="Gan X."/>
            <person name="Zeng H."/>
            <person name="Yu D."/>
            <person name="Zhu Y."/>
            <person name="Jiang H."/>
            <person name="Qiu Q."/>
            <person name="Yang H."/>
            <person name="Zhang Y.E."/>
            <person name="Wang W."/>
            <person name="Zhu M."/>
            <person name="He S."/>
            <person name="Zhang G."/>
        </authorList>
    </citation>
    <scope>NUCLEOTIDE SEQUENCE</scope>
    <source>
        <strain evidence="6">Allg_001</strain>
    </source>
</reference>
<feature type="non-terminal residue" evidence="6">
    <location>
        <position position="1"/>
    </location>
</feature>
<dbReference type="InterPro" id="IPR000008">
    <property type="entry name" value="C2_dom"/>
</dbReference>
<feature type="region of interest" description="Disordered" evidence="2">
    <location>
        <begin position="232"/>
        <end position="265"/>
    </location>
</feature>
<accession>A0A8J7NP35</accession>
<dbReference type="InterPro" id="IPR035892">
    <property type="entry name" value="C2_domain_sf"/>
</dbReference>
<feature type="compositionally biased region" description="Polar residues" evidence="2">
    <location>
        <begin position="751"/>
        <end position="763"/>
    </location>
</feature>
<evidence type="ECO:0000256" key="1">
    <source>
        <dbReference type="ARBA" id="ARBA00006996"/>
    </source>
</evidence>
<gene>
    <name evidence="6" type="primary">Snapc1</name>
    <name evidence="6" type="ORF">GTO95_0005547</name>
</gene>
<keyword evidence="7" id="KW-1185">Reference proteome</keyword>
<feature type="region of interest" description="Disordered" evidence="2">
    <location>
        <begin position="554"/>
        <end position="582"/>
    </location>
</feature>
<feature type="region of interest" description="Disordered" evidence="2">
    <location>
        <begin position="731"/>
        <end position="797"/>
    </location>
</feature>
<dbReference type="Proteomes" id="UP000736164">
    <property type="component" value="Unassembled WGS sequence"/>
</dbReference>
<keyword evidence="3" id="KW-1133">Transmembrane helix</keyword>
<evidence type="ECO:0000256" key="2">
    <source>
        <dbReference type="SAM" id="MobiDB-lite"/>
    </source>
</evidence>
<feature type="compositionally biased region" description="Low complexity" evidence="2">
    <location>
        <begin position="295"/>
        <end position="307"/>
    </location>
</feature>
<dbReference type="SMART" id="SM00239">
    <property type="entry name" value="C2"/>
    <property type="match status" value="1"/>
</dbReference>
<evidence type="ECO:0000259" key="5">
    <source>
        <dbReference type="PROSITE" id="PS51053"/>
    </source>
</evidence>
<feature type="region of interest" description="Disordered" evidence="2">
    <location>
        <begin position="278"/>
        <end position="320"/>
    </location>
</feature>
<evidence type="ECO:0000259" key="4">
    <source>
        <dbReference type="PROSITE" id="PS50004"/>
    </source>
</evidence>
<feature type="domain" description="C2" evidence="4">
    <location>
        <begin position="981"/>
        <end position="1121"/>
    </location>
</feature>
<protein>
    <submittedName>
        <fullName evidence="6">SNPC1 protein</fullName>
    </submittedName>
</protein>
<feature type="compositionally biased region" description="Acidic residues" evidence="2">
    <location>
        <begin position="674"/>
        <end position="690"/>
    </location>
</feature>
<dbReference type="Pfam" id="PF00168">
    <property type="entry name" value="C2"/>
    <property type="match status" value="1"/>
</dbReference>
<evidence type="ECO:0000313" key="6">
    <source>
        <dbReference type="EMBL" id="MBN3317232.1"/>
    </source>
</evidence>
<keyword evidence="3" id="KW-0472">Membrane</keyword>
<feature type="transmembrane region" description="Helical" evidence="3">
    <location>
        <begin position="459"/>
        <end position="480"/>
    </location>
</feature>
<dbReference type="GO" id="GO:0005543">
    <property type="term" value="F:phospholipid binding"/>
    <property type="evidence" value="ECO:0007669"/>
    <property type="project" value="TreeGrafter"/>
</dbReference>
<feature type="compositionally biased region" description="Polar residues" evidence="2">
    <location>
        <begin position="834"/>
        <end position="852"/>
    </location>
</feature>
<feature type="region of interest" description="Disordered" evidence="2">
    <location>
        <begin position="674"/>
        <end position="694"/>
    </location>
</feature>
<feature type="domain" description="SERTA" evidence="5">
    <location>
        <begin position="1161"/>
        <end position="1207"/>
    </location>
</feature>
<feature type="region of interest" description="Disordered" evidence="2">
    <location>
        <begin position="417"/>
        <end position="443"/>
    </location>
</feature>
<comment type="caution">
    <text evidence="6">The sequence shown here is derived from an EMBL/GenBank/DDBJ whole genome shotgun (WGS) entry which is preliminary data.</text>
</comment>
<feature type="region of interest" description="Disordered" evidence="2">
    <location>
        <begin position="635"/>
        <end position="657"/>
    </location>
</feature>
<feature type="compositionally biased region" description="Low complexity" evidence="2">
    <location>
        <begin position="559"/>
        <end position="577"/>
    </location>
</feature>
<dbReference type="Pfam" id="PF09808">
    <property type="entry name" value="SNAPC1"/>
    <property type="match status" value="1"/>
</dbReference>
<evidence type="ECO:0000256" key="3">
    <source>
        <dbReference type="SAM" id="Phobius"/>
    </source>
</evidence>
<dbReference type="InterPro" id="IPR009263">
    <property type="entry name" value="SERTA_dom"/>
</dbReference>
<feature type="compositionally biased region" description="Polar residues" evidence="2">
    <location>
        <begin position="731"/>
        <end position="742"/>
    </location>
</feature>
<proteinExistence type="inferred from homology"/>